<feature type="transmembrane region" description="Helical" evidence="1">
    <location>
        <begin position="442"/>
        <end position="460"/>
    </location>
</feature>
<evidence type="ECO:0000313" key="4">
    <source>
        <dbReference type="Proteomes" id="UP000016491"/>
    </source>
</evidence>
<dbReference type="EMBL" id="AWSU01000231">
    <property type="protein sequence ID" value="ERI75845.1"/>
    <property type="molecule type" value="Genomic_DNA"/>
</dbReference>
<keyword evidence="1" id="KW-0812">Transmembrane</keyword>
<comment type="caution">
    <text evidence="3">The sequence shown here is derived from an EMBL/GenBank/DDBJ whole genome shotgun (WGS) entry which is preliminary data.</text>
</comment>
<feature type="transmembrane region" description="Helical" evidence="1">
    <location>
        <begin position="91"/>
        <end position="111"/>
    </location>
</feature>
<keyword evidence="1" id="KW-0472">Membrane</keyword>
<evidence type="ECO:0000256" key="1">
    <source>
        <dbReference type="SAM" id="Phobius"/>
    </source>
</evidence>
<protein>
    <submittedName>
        <fullName evidence="3">TRAP transporter, 4TM/12TM fusion protein</fullName>
    </submittedName>
</protein>
<feature type="transmembrane region" description="Helical" evidence="1">
    <location>
        <begin position="416"/>
        <end position="436"/>
    </location>
</feature>
<gene>
    <name evidence="3" type="ORF">CLOSYM_02990</name>
</gene>
<dbReference type="InterPro" id="IPR011853">
    <property type="entry name" value="TRAP_DctM-Dct_fused"/>
</dbReference>
<reference evidence="3 4" key="1">
    <citation type="submission" date="2013-07" db="EMBL/GenBank/DDBJ databases">
        <authorList>
            <person name="Weinstock G."/>
            <person name="Sodergren E."/>
            <person name="Wylie T."/>
            <person name="Fulton L."/>
            <person name="Fulton R."/>
            <person name="Fronick C."/>
            <person name="O'Laughlin M."/>
            <person name="Godfrey J."/>
            <person name="Miner T."/>
            <person name="Herter B."/>
            <person name="Appelbaum E."/>
            <person name="Cordes M."/>
            <person name="Lek S."/>
            <person name="Wollam A."/>
            <person name="Pepin K.H."/>
            <person name="Palsikar V.B."/>
            <person name="Mitreva M."/>
            <person name="Wilson R.K."/>
        </authorList>
    </citation>
    <scope>NUCLEOTIDE SEQUENCE [LARGE SCALE GENOMIC DNA]</scope>
    <source>
        <strain evidence="3 4">ATCC 14940</strain>
    </source>
</reference>
<evidence type="ECO:0000313" key="3">
    <source>
        <dbReference type="EMBL" id="ERI75845.1"/>
    </source>
</evidence>
<dbReference type="AlphaFoldDB" id="A0ABC9TVS9"/>
<feature type="transmembrane region" description="Helical" evidence="1">
    <location>
        <begin position="30"/>
        <end position="48"/>
    </location>
</feature>
<dbReference type="NCBIfam" id="TIGR02123">
    <property type="entry name" value="TRAP_fused"/>
    <property type="match status" value="1"/>
</dbReference>
<feature type="transmembrane region" description="Helical" evidence="1">
    <location>
        <begin position="187"/>
        <end position="214"/>
    </location>
</feature>
<name>A0ABC9TVS9_CLOSY</name>
<dbReference type="Pfam" id="PF06808">
    <property type="entry name" value="DctM"/>
    <property type="match status" value="1"/>
</dbReference>
<feature type="transmembrane region" description="Helical" evidence="1">
    <location>
        <begin position="60"/>
        <end position="79"/>
    </location>
</feature>
<feature type="transmembrane region" description="Helical" evidence="1">
    <location>
        <begin position="279"/>
        <end position="298"/>
    </location>
</feature>
<organism evidence="3 4">
    <name type="scientific">[Clostridium] symbiosum ATCC 14940</name>
    <dbReference type="NCBI Taxonomy" id="411472"/>
    <lineage>
        <taxon>Bacteria</taxon>
        <taxon>Bacillati</taxon>
        <taxon>Bacillota</taxon>
        <taxon>Clostridia</taxon>
        <taxon>Lachnospirales</taxon>
        <taxon>Lachnospiraceae</taxon>
        <taxon>Otoolea</taxon>
    </lineage>
</organism>
<proteinExistence type="predicted"/>
<feature type="transmembrane region" description="Helical" evidence="1">
    <location>
        <begin position="515"/>
        <end position="537"/>
    </location>
</feature>
<feature type="transmembrane region" description="Helical" evidence="1">
    <location>
        <begin position="631"/>
        <end position="647"/>
    </location>
</feature>
<feature type="transmembrane region" description="Helical" evidence="1">
    <location>
        <begin position="364"/>
        <end position="381"/>
    </location>
</feature>
<feature type="transmembrane region" description="Helical" evidence="1">
    <location>
        <begin position="146"/>
        <end position="167"/>
    </location>
</feature>
<feature type="transmembrane region" description="Helical" evidence="1">
    <location>
        <begin position="387"/>
        <end position="404"/>
    </location>
</feature>
<evidence type="ECO:0000259" key="2">
    <source>
        <dbReference type="Pfam" id="PF06808"/>
    </source>
</evidence>
<feature type="transmembrane region" description="Helical" evidence="1">
    <location>
        <begin position="574"/>
        <end position="597"/>
    </location>
</feature>
<feature type="transmembrane region" description="Helical" evidence="1">
    <location>
        <begin position="467"/>
        <end position="495"/>
    </location>
</feature>
<dbReference type="PANTHER" id="PTHR43849">
    <property type="entry name" value="BLL3936 PROTEIN"/>
    <property type="match status" value="1"/>
</dbReference>
<feature type="domain" description="TRAP C4-dicarboxylate transport system permease DctM subunit" evidence="2">
    <location>
        <begin position="134"/>
        <end position="574"/>
    </location>
</feature>
<feature type="transmembrane region" description="Helical" evidence="1">
    <location>
        <begin position="123"/>
        <end position="139"/>
    </location>
</feature>
<sequence>MKGLDSVAAVPGSFINKRKDLGMENKISKIAGKIFPVVAFAMSVYHLWQVMMPSIDPTKHMDIHLAFALSLVFLSAMIIKDDKHSGRTCLSQIASICFLIMALVSTAYIFVNFNALLNRAGRYTGMDTIIGFILILAVLEATRRTYGLLLPGLVVISLLYGHFGKYLPGIFHHAGYSWPRLIASVTTYLYGIFGTVLNVSATYIVLFMIFGGLLESSGAGQFFINIAIALGGKTRSGAAQAAVIGSGLVGSINGSAVANVASTGTFTIPMMKDRGYEPYYAGAIESVASTGGMIMPPVMGVGAFIMAGIIGVPYAKIALCALPAALMYYVTTGISVHMRALRCGFKPLPDEMIPDKKKLMKEDGLFFLPLLAIIILLISGTSVMRSAFLGCVILVICYIVKNSVRNPKFVLTRQFWGFLYNGLISGAKSAMTVAAACAAMGIVTQIFVMTGLAMNIVFFIKTLSGSVGLVALILTMAVTILFGMGVPTTAAYVLVASLAGSVLVELGFDKLAVHLFIYYYAALANITPPVASAALVASKIAKADYFKTSVTATRLGLPGFILPFMIVYHQELLLQGNIISIVAIVFSSFVGLFCMCACFEGFVFRKLNVIERILMAVCAVCGIWPGTKTDIICYVIFIVVIGGQYMQSRKLKRAVSGQR</sequence>
<accession>A0ABC9TVS9</accession>
<dbReference type="PANTHER" id="PTHR43849:SF2">
    <property type="entry name" value="BLL3936 PROTEIN"/>
    <property type="match status" value="1"/>
</dbReference>
<keyword evidence="1" id="KW-1133">Transmembrane helix</keyword>
<feature type="transmembrane region" description="Helical" evidence="1">
    <location>
        <begin position="549"/>
        <end position="568"/>
    </location>
</feature>
<dbReference type="InterPro" id="IPR010656">
    <property type="entry name" value="DctM"/>
</dbReference>
<dbReference type="Proteomes" id="UP000016491">
    <property type="component" value="Unassembled WGS sequence"/>
</dbReference>
<feature type="transmembrane region" description="Helical" evidence="1">
    <location>
        <begin position="304"/>
        <end position="330"/>
    </location>
</feature>